<evidence type="ECO:0000313" key="3">
    <source>
        <dbReference type="Proteomes" id="UP000007041"/>
    </source>
</evidence>
<accession>E3PQZ8</accession>
<dbReference type="Proteomes" id="UP000007041">
    <property type="component" value="Chromosome"/>
</dbReference>
<dbReference type="KEGG" id="cst:CLOST_0017"/>
<dbReference type="GeneID" id="35557867"/>
<keyword evidence="1" id="KW-0812">Transmembrane</keyword>
<dbReference type="BioCyc" id="CSTI499177:GJE9-18-MONOMER"/>
<feature type="transmembrane region" description="Helical" evidence="1">
    <location>
        <begin position="38"/>
        <end position="59"/>
    </location>
</feature>
<feature type="transmembrane region" description="Helical" evidence="1">
    <location>
        <begin position="13"/>
        <end position="31"/>
    </location>
</feature>
<proteinExistence type="predicted"/>
<gene>
    <name evidence="2" type="ordered locus">CLOST_0017</name>
</gene>
<dbReference type="HOGENOM" id="CLU_1822075_0_0_9"/>
<keyword evidence="1" id="KW-0472">Membrane</keyword>
<keyword evidence="3" id="KW-1185">Reference proteome</keyword>
<feature type="transmembrane region" description="Helical" evidence="1">
    <location>
        <begin position="103"/>
        <end position="132"/>
    </location>
</feature>
<sequence>MSEEQYKKTYKPLIAWMISFPIILTLPSILLSEFTDKIEIAVTLAMLMLSVYGLILIIYHGEYVYWINGGPSFKEAKDASSEVRKEYARAHLEKFRNVFIKGFIYLISSLVLNLSIWIDIVVVSLMIIVAAIKTMPIKFKN</sequence>
<evidence type="ECO:0000256" key="1">
    <source>
        <dbReference type="SAM" id="Phobius"/>
    </source>
</evidence>
<reference evidence="3" key="1">
    <citation type="journal article" date="2010" name="BMC Genomics">
        <title>Clostridium sticklandii, a specialist in amino acid degradation:revisiting its metabolism through its genome sequence.</title>
        <authorList>
            <person name="Fonknechten N."/>
            <person name="Chaussonnerie S."/>
            <person name="Tricot S."/>
            <person name="Lajus A."/>
            <person name="Andreesen J.R."/>
            <person name="Perchat N."/>
            <person name="Pelletier E."/>
            <person name="Gouyvenoux M."/>
            <person name="Barbe V."/>
            <person name="Salanoubat M."/>
            <person name="Le Paslier D."/>
            <person name="Weissenbach J."/>
            <person name="Cohen G.N."/>
            <person name="Kreimeyer A."/>
        </authorList>
    </citation>
    <scope>NUCLEOTIDE SEQUENCE [LARGE SCALE GENOMIC DNA]</scope>
    <source>
        <strain evidence="3">ATCC 12662 / DSM 519 / JCM 1433 / CCUG 9281 / NCIMB 10654 / HF</strain>
    </source>
</reference>
<dbReference type="AlphaFoldDB" id="E3PQZ8"/>
<keyword evidence="1" id="KW-1133">Transmembrane helix</keyword>
<organism evidence="2 3">
    <name type="scientific">Acetoanaerobium sticklandii (strain ATCC 12662 / DSM 519 / JCM 1433 / CCUG 9281 / NCIMB 10654 / HF)</name>
    <name type="common">Clostridium sticklandii</name>
    <dbReference type="NCBI Taxonomy" id="499177"/>
    <lineage>
        <taxon>Bacteria</taxon>
        <taxon>Bacillati</taxon>
        <taxon>Bacillota</taxon>
        <taxon>Clostridia</taxon>
        <taxon>Peptostreptococcales</taxon>
        <taxon>Filifactoraceae</taxon>
        <taxon>Acetoanaerobium</taxon>
    </lineage>
</organism>
<evidence type="ECO:0000313" key="2">
    <source>
        <dbReference type="EMBL" id="CBH20147.1"/>
    </source>
</evidence>
<dbReference type="eggNOG" id="ENOG502ZJH5">
    <property type="taxonomic scope" value="Bacteria"/>
</dbReference>
<name>E3PQZ8_ACESD</name>
<dbReference type="EMBL" id="FP565809">
    <property type="protein sequence ID" value="CBH20147.1"/>
    <property type="molecule type" value="Genomic_DNA"/>
</dbReference>
<dbReference type="RefSeq" id="WP_013360240.1">
    <property type="nucleotide sequence ID" value="NC_014614.1"/>
</dbReference>
<protein>
    <submittedName>
        <fullName evidence="2">Uncharacterized protein</fullName>
    </submittedName>
</protein>